<evidence type="ECO:0000313" key="2">
    <source>
        <dbReference type="EMBL" id="XBO37637.1"/>
    </source>
</evidence>
<name>A0AAU7JB92_9HYPH</name>
<dbReference type="EMBL" id="CP157484">
    <property type="protein sequence ID" value="XBO37637.1"/>
    <property type="molecule type" value="Genomic_DNA"/>
</dbReference>
<accession>A0AAU7JB92</accession>
<dbReference type="InterPro" id="IPR029060">
    <property type="entry name" value="PIN-like_dom_sf"/>
</dbReference>
<dbReference type="RefSeq" id="WP_406854460.1">
    <property type="nucleotide sequence ID" value="NZ_CP157484.1"/>
</dbReference>
<feature type="domain" description="PIN" evidence="1">
    <location>
        <begin position="1"/>
        <end position="129"/>
    </location>
</feature>
<gene>
    <name evidence="2" type="ORF">ABEG18_18175</name>
</gene>
<dbReference type="CDD" id="cd09871">
    <property type="entry name" value="PIN_MtVapC28-VapC30-like"/>
    <property type="match status" value="1"/>
</dbReference>
<dbReference type="SUPFAM" id="SSF88723">
    <property type="entry name" value="PIN domain-like"/>
    <property type="match status" value="1"/>
</dbReference>
<dbReference type="InterPro" id="IPR002716">
    <property type="entry name" value="PIN_dom"/>
</dbReference>
<reference evidence="2" key="1">
    <citation type="submission" date="2024-05" db="EMBL/GenBank/DDBJ databases">
        <authorList>
            <person name="Kim S."/>
            <person name="Heo J."/>
            <person name="Choi H."/>
            <person name="Choi Y."/>
            <person name="Kwon S.-W."/>
            <person name="Kim Y."/>
        </authorList>
    </citation>
    <scope>NUCLEOTIDE SEQUENCE</scope>
    <source>
        <strain evidence="2">KACC 23698</strain>
    </source>
</reference>
<proteinExistence type="predicted"/>
<evidence type="ECO:0000259" key="1">
    <source>
        <dbReference type="Pfam" id="PF01850"/>
    </source>
</evidence>
<dbReference type="Gene3D" id="3.40.50.1010">
    <property type="entry name" value="5'-nuclease"/>
    <property type="match status" value="1"/>
</dbReference>
<protein>
    <submittedName>
        <fullName evidence="2">Type II toxin-antitoxin system VapC family toxin</fullName>
    </submittedName>
</protein>
<dbReference type="Pfam" id="PF01850">
    <property type="entry name" value="PIN"/>
    <property type="match status" value="1"/>
</dbReference>
<organism evidence="2">
    <name type="scientific">Alsobacter sp. KACC 23698</name>
    <dbReference type="NCBI Taxonomy" id="3149229"/>
    <lineage>
        <taxon>Bacteria</taxon>
        <taxon>Pseudomonadati</taxon>
        <taxon>Pseudomonadota</taxon>
        <taxon>Alphaproteobacteria</taxon>
        <taxon>Hyphomicrobiales</taxon>
        <taxon>Alsobacteraceae</taxon>
        <taxon>Alsobacter</taxon>
    </lineage>
</organism>
<sequence>MYVDACAIIAIMADEESAEAYNEALRDAVSPWTSVLAAWEAIIVLASPGQLDCSYRQAEHALVDWMEERGIALRTASDLRAVLSHAVGVAEDYGIGKRRLSNFDCFHYAYAKEAGASLLTMDRLLRSTDIETIPAAP</sequence>
<dbReference type="AlphaFoldDB" id="A0AAU7JB92"/>